<feature type="compositionally biased region" description="Basic and acidic residues" evidence="1">
    <location>
        <begin position="463"/>
        <end position="486"/>
    </location>
</feature>
<protein>
    <submittedName>
        <fullName evidence="2">Uncharacterized protein</fullName>
    </submittedName>
</protein>
<feature type="compositionally biased region" description="Low complexity" evidence="1">
    <location>
        <begin position="49"/>
        <end position="68"/>
    </location>
</feature>
<feature type="compositionally biased region" description="Polar residues" evidence="1">
    <location>
        <begin position="95"/>
        <end position="115"/>
    </location>
</feature>
<feature type="compositionally biased region" description="Low complexity" evidence="1">
    <location>
        <begin position="835"/>
        <end position="848"/>
    </location>
</feature>
<dbReference type="InParanoid" id="A0A1E7FC87"/>
<name>A0A1E7FC87_9STRA</name>
<feature type="compositionally biased region" description="Polar residues" evidence="1">
    <location>
        <begin position="800"/>
        <end position="810"/>
    </location>
</feature>
<feature type="compositionally biased region" description="Acidic residues" evidence="1">
    <location>
        <begin position="278"/>
        <end position="291"/>
    </location>
</feature>
<organism evidence="2 3">
    <name type="scientific">Fragilariopsis cylindrus CCMP1102</name>
    <dbReference type="NCBI Taxonomy" id="635003"/>
    <lineage>
        <taxon>Eukaryota</taxon>
        <taxon>Sar</taxon>
        <taxon>Stramenopiles</taxon>
        <taxon>Ochrophyta</taxon>
        <taxon>Bacillariophyta</taxon>
        <taxon>Bacillariophyceae</taxon>
        <taxon>Bacillariophycidae</taxon>
        <taxon>Bacillariales</taxon>
        <taxon>Bacillariaceae</taxon>
        <taxon>Fragilariopsis</taxon>
    </lineage>
</organism>
<dbReference type="OrthoDB" id="341898at2759"/>
<feature type="region of interest" description="Disordered" evidence="1">
    <location>
        <begin position="346"/>
        <end position="366"/>
    </location>
</feature>
<accession>A0A1E7FC87</accession>
<feature type="compositionally biased region" description="Acidic residues" evidence="1">
    <location>
        <begin position="748"/>
        <end position="759"/>
    </location>
</feature>
<feature type="region of interest" description="Disordered" evidence="1">
    <location>
        <begin position="452"/>
        <end position="570"/>
    </location>
</feature>
<evidence type="ECO:0000313" key="2">
    <source>
        <dbReference type="EMBL" id="OEU15777.1"/>
    </source>
</evidence>
<feature type="region of interest" description="Disordered" evidence="1">
    <location>
        <begin position="722"/>
        <end position="775"/>
    </location>
</feature>
<dbReference type="Proteomes" id="UP000095751">
    <property type="component" value="Unassembled WGS sequence"/>
</dbReference>
<feature type="compositionally biased region" description="Basic and acidic residues" evidence="1">
    <location>
        <begin position="36"/>
        <end position="47"/>
    </location>
</feature>
<dbReference type="AlphaFoldDB" id="A0A1E7FC87"/>
<reference evidence="2 3" key="1">
    <citation type="submission" date="2016-09" db="EMBL/GenBank/DDBJ databases">
        <title>Extensive genetic diversity and differential bi-allelic expression allows diatom success in the polar Southern Ocean.</title>
        <authorList>
            <consortium name="DOE Joint Genome Institute"/>
            <person name="Mock T."/>
            <person name="Otillar R.P."/>
            <person name="Strauss J."/>
            <person name="Dupont C."/>
            <person name="Frickenhaus S."/>
            <person name="Maumus F."/>
            <person name="Mcmullan M."/>
            <person name="Sanges R."/>
            <person name="Schmutz J."/>
            <person name="Toseland A."/>
            <person name="Valas R."/>
            <person name="Veluchamy A."/>
            <person name="Ward B.J."/>
            <person name="Allen A."/>
            <person name="Barry K."/>
            <person name="Falciatore A."/>
            <person name="Ferrante M."/>
            <person name="Fortunato A.E."/>
            <person name="Gloeckner G."/>
            <person name="Gruber A."/>
            <person name="Hipkin R."/>
            <person name="Janech M."/>
            <person name="Kroth P."/>
            <person name="Leese F."/>
            <person name="Lindquist E."/>
            <person name="Lyon B.R."/>
            <person name="Martin J."/>
            <person name="Mayer C."/>
            <person name="Parker M."/>
            <person name="Quesneville H."/>
            <person name="Raymond J."/>
            <person name="Uhlig C."/>
            <person name="Valentin K.U."/>
            <person name="Worden A.Z."/>
            <person name="Armbrust E.V."/>
            <person name="Bowler C."/>
            <person name="Green B."/>
            <person name="Moulton V."/>
            <person name="Van Oosterhout C."/>
            <person name="Grigoriev I."/>
        </authorList>
    </citation>
    <scope>NUCLEOTIDE SEQUENCE [LARGE SCALE GENOMIC DNA]</scope>
    <source>
        <strain evidence="2 3">CCMP1102</strain>
    </source>
</reference>
<evidence type="ECO:0000313" key="3">
    <source>
        <dbReference type="Proteomes" id="UP000095751"/>
    </source>
</evidence>
<feature type="compositionally biased region" description="Low complexity" evidence="1">
    <location>
        <begin position="347"/>
        <end position="357"/>
    </location>
</feature>
<feature type="compositionally biased region" description="Low complexity" evidence="1">
    <location>
        <begin position="162"/>
        <end position="184"/>
    </location>
</feature>
<feature type="compositionally biased region" description="Polar residues" evidence="1">
    <location>
        <begin position="722"/>
        <end position="740"/>
    </location>
</feature>
<evidence type="ECO:0000256" key="1">
    <source>
        <dbReference type="SAM" id="MobiDB-lite"/>
    </source>
</evidence>
<dbReference type="EMBL" id="KV784359">
    <property type="protein sequence ID" value="OEU15777.1"/>
    <property type="molecule type" value="Genomic_DNA"/>
</dbReference>
<proteinExistence type="predicted"/>
<feature type="compositionally biased region" description="Polar residues" evidence="1">
    <location>
        <begin position="252"/>
        <end position="264"/>
    </location>
</feature>
<feature type="compositionally biased region" description="Polar residues" evidence="1">
    <location>
        <begin position="549"/>
        <end position="570"/>
    </location>
</feature>
<feature type="region of interest" description="Disordered" evidence="1">
    <location>
        <begin position="1"/>
        <end position="122"/>
    </location>
</feature>
<feature type="region of interest" description="Disordered" evidence="1">
    <location>
        <begin position="208"/>
        <end position="303"/>
    </location>
</feature>
<feature type="region of interest" description="Disordered" evidence="1">
    <location>
        <begin position="787"/>
        <end position="848"/>
    </location>
</feature>
<feature type="compositionally biased region" description="Polar residues" evidence="1">
    <location>
        <begin position="69"/>
        <end position="84"/>
    </location>
</feature>
<feature type="region of interest" description="Disordered" evidence="1">
    <location>
        <begin position="146"/>
        <end position="184"/>
    </location>
</feature>
<feature type="compositionally biased region" description="Polar residues" evidence="1">
    <location>
        <begin position="211"/>
        <end position="240"/>
    </location>
</feature>
<feature type="compositionally biased region" description="Low complexity" evidence="1">
    <location>
        <begin position="1"/>
        <end position="32"/>
    </location>
</feature>
<sequence>MASAVVASATSSPTSTTTTATTTESTSPVATTRNNNDGEHDYDHDDQNQDNTTAATTTHTPPTGDITTSNSTGSPDSVNNNGVLTTYEDAANDIDINSSSRTVPSHPTSTTSNKSFGEGPLPRELRRIIQEVARTGACSWLSWSQETTTPASSCRRGDGEVTTRTSTTANNSNSNNRSPSHDYAAAAAGSTSSLTKAGIAAAAAAAAAGSGRSTGSEPDYDSTQYECDSEGTSATTNSEISVRKTTRAKRSGASNTPGETQINNGPEDDALTATMGDYGEDDDDDDDEMNSIDDNNTIPGSPYKNLQTAFRVALGLVLDHFYHNRNNGYKLSPAEKRRNDRLAETVNNNANSSNNNNGTNKDSTMTNGEKLSSLLSSEHVFQQRRQRLMAMLLPVATSHLEDGQQRRQRLEKMSDDPPFTVQRIAEVLVAPDRTHKLCNCLEKLLLVISSTNAFGGSTGGDTSQRRREEGELAALADEKGRQESKLRQRRLRKRNSSPIDELVAKETTDSSSSVSTEHGMKEDTIIRDSENKLRSFPVKNDNEDDAMTANESSTSPEQKQRVGGSSNSTSRVMLEALARASLRTKFDHVGVEPIPSNMNEREIQKLVENRSMTNSPPPLNLNLAASGPNIAFPNHAGGGVNGYVRQHQHISEQQQNTDHNAVARATSPILFSSSNDANLETATNLHMLQLHHAVALSGVSLNRSNPSPLELMTIDASTISQMRSQSNATGTGGSESTDGRSSASNSDVDSESDDMFDDSASDRSDGSDSGSTTHHEPFTAARAMALNRMQQQQRLQQSRVLTSLGSSHQSEGFRPPGDSEYQSGDSIDSMRCEDSGGSDSSVSSDFAD</sequence>
<dbReference type="KEGG" id="fcy:FRACYDRAFT_240473"/>
<feature type="compositionally biased region" description="Low complexity" evidence="1">
    <location>
        <begin position="787"/>
        <end position="799"/>
    </location>
</feature>
<feature type="compositionally biased region" description="Basic and acidic residues" evidence="1">
    <location>
        <begin position="518"/>
        <end position="533"/>
    </location>
</feature>
<keyword evidence="3" id="KW-1185">Reference proteome</keyword>
<gene>
    <name evidence="2" type="ORF">FRACYDRAFT_240473</name>
</gene>